<feature type="compositionally biased region" description="Basic and acidic residues" evidence="1">
    <location>
        <begin position="34"/>
        <end position="43"/>
    </location>
</feature>
<organism evidence="2 3">
    <name type="scientific">Elysia crispata</name>
    <name type="common">lettuce slug</name>
    <dbReference type="NCBI Taxonomy" id="231223"/>
    <lineage>
        <taxon>Eukaryota</taxon>
        <taxon>Metazoa</taxon>
        <taxon>Spiralia</taxon>
        <taxon>Lophotrochozoa</taxon>
        <taxon>Mollusca</taxon>
        <taxon>Gastropoda</taxon>
        <taxon>Heterobranchia</taxon>
        <taxon>Euthyneura</taxon>
        <taxon>Panpulmonata</taxon>
        <taxon>Sacoglossa</taxon>
        <taxon>Placobranchoidea</taxon>
        <taxon>Plakobranchidae</taxon>
        <taxon>Elysia</taxon>
    </lineage>
</organism>
<evidence type="ECO:0000256" key="1">
    <source>
        <dbReference type="SAM" id="MobiDB-lite"/>
    </source>
</evidence>
<dbReference type="Proteomes" id="UP001283361">
    <property type="component" value="Unassembled WGS sequence"/>
</dbReference>
<accession>A0AAE1E466</accession>
<protein>
    <submittedName>
        <fullName evidence="2">Uncharacterized protein</fullName>
    </submittedName>
</protein>
<keyword evidence="3" id="KW-1185">Reference proteome</keyword>
<gene>
    <name evidence="2" type="ORF">RRG08_003323</name>
</gene>
<dbReference type="EMBL" id="JAWDGP010001254">
    <property type="protein sequence ID" value="KAK3793382.1"/>
    <property type="molecule type" value="Genomic_DNA"/>
</dbReference>
<proteinExistence type="predicted"/>
<reference evidence="2" key="1">
    <citation type="journal article" date="2023" name="G3 (Bethesda)">
        <title>A reference genome for the long-term kleptoplast-retaining sea slug Elysia crispata morphotype clarki.</title>
        <authorList>
            <person name="Eastman K.E."/>
            <person name="Pendleton A.L."/>
            <person name="Shaikh M.A."/>
            <person name="Suttiyut T."/>
            <person name="Ogas R."/>
            <person name="Tomko P."/>
            <person name="Gavelis G."/>
            <person name="Widhalm J.R."/>
            <person name="Wisecaver J.H."/>
        </authorList>
    </citation>
    <scope>NUCLEOTIDE SEQUENCE</scope>
    <source>
        <strain evidence="2">ECLA1</strain>
    </source>
</reference>
<name>A0AAE1E466_9GAST</name>
<evidence type="ECO:0000313" key="3">
    <source>
        <dbReference type="Proteomes" id="UP001283361"/>
    </source>
</evidence>
<feature type="region of interest" description="Disordered" evidence="1">
    <location>
        <begin position="34"/>
        <end position="60"/>
    </location>
</feature>
<comment type="caution">
    <text evidence="2">The sequence shown here is derived from an EMBL/GenBank/DDBJ whole genome shotgun (WGS) entry which is preliminary data.</text>
</comment>
<sequence>MYCDFTPGSVFCSCSECWAARALLLEQYVRKAQPETDTQRDIEGQQLGGASRLARKDESSTSFLRLDCGVYENQEPTVGRSSRMSWHLVPTGMQVLRQCEL</sequence>
<evidence type="ECO:0000313" key="2">
    <source>
        <dbReference type="EMBL" id="KAK3793382.1"/>
    </source>
</evidence>
<dbReference type="AlphaFoldDB" id="A0AAE1E466"/>